<evidence type="ECO:0000256" key="2">
    <source>
        <dbReference type="ARBA" id="ARBA00022703"/>
    </source>
</evidence>
<dbReference type="PROSITE" id="PS50207">
    <property type="entry name" value="CASPASE_P10"/>
    <property type="match status" value="1"/>
</dbReference>
<dbReference type="PROSITE" id="PS01121">
    <property type="entry name" value="CASPASE_HIS"/>
    <property type="match status" value="1"/>
</dbReference>
<dbReference type="InterPro" id="IPR002138">
    <property type="entry name" value="Pept_C14_p10"/>
</dbReference>
<dbReference type="GO" id="GO:0005737">
    <property type="term" value="C:cytoplasm"/>
    <property type="evidence" value="ECO:0007669"/>
    <property type="project" value="UniProtKB-ARBA"/>
</dbReference>
<dbReference type="InterPro" id="IPR029030">
    <property type="entry name" value="Caspase-like_dom_sf"/>
</dbReference>
<feature type="domain" description="DED" evidence="5">
    <location>
        <begin position="7"/>
        <end position="86"/>
    </location>
</feature>
<protein>
    <recommendedName>
        <fullName evidence="9">Caspase family p20 domain-containing protein</fullName>
    </recommendedName>
</protein>
<dbReference type="GO" id="GO:0051604">
    <property type="term" value="P:protein maturation"/>
    <property type="evidence" value="ECO:0007669"/>
    <property type="project" value="UniProtKB-ARBA"/>
</dbReference>
<evidence type="ECO:0000259" key="5">
    <source>
        <dbReference type="PROSITE" id="PS50168"/>
    </source>
</evidence>
<keyword evidence="3" id="KW-0677">Repeat</keyword>
<name>A0A0B6ZE65_9EUPU</name>
<feature type="domain" description="Caspase family p10" evidence="6">
    <location>
        <begin position="507"/>
        <end position="600"/>
    </location>
</feature>
<evidence type="ECO:0000313" key="8">
    <source>
        <dbReference type="EMBL" id="CEK65975.1"/>
    </source>
</evidence>
<dbReference type="SMART" id="SM00031">
    <property type="entry name" value="DED"/>
    <property type="match status" value="2"/>
</dbReference>
<dbReference type="GO" id="GO:0006508">
    <property type="term" value="P:proteolysis"/>
    <property type="evidence" value="ECO:0007669"/>
    <property type="project" value="InterPro"/>
</dbReference>
<dbReference type="Pfam" id="PF00656">
    <property type="entry name" value="Peptidase_C14"/>
    <property type="match status" value="1"/>
</dbReference>
<dbReference type="CDD" id="cd00045">
    <property type="entry name" value="DED"/>
    <property type="match status" value="1"/>
</dbReference>
<feature type="domain" description="Caspase family p20" evidence="7">
    <location>
        <begin position="350"/>
        <end position="482"/>
    </location>
</feature>
<dbReference type="PROSITE" id="PS50168">
    <property type="entry name" value="DED"/>
    <property type="match status" value="2"/>
</dbReference>
<proteinExistence type="inferred from homology"/>
<keyword evidence="2" id="KW-0053">Apoptosis</keyword>
<dbReference type="Pfam" id="PF01335">
    <property type="entry name" value="DED"/>
    <property type="match status" value="2"/>
</dbReference>
<dbReference type="GO" id="GO:0042981">
    <property type="term" value="P:regulation of apoptotic process"/>
    <property type="evidence" value="ECO:0007669"/>
    <property type="project" value="InterPro"/>
</dbReference>
<dbReference type="Gene3D" id="3.40.50.1460">
    <property type="match status" value="1"/>
</dbReference>
<dbReference type="InterPro" id="IPR001875">
    <property type="entry name" value="DED_dom"/>
</dbReference>
<dbReference type="SUPFAM" id="SSF47986">
    <property type="entry name" value="DEATH domain"/>
    <property type="match status" value="2"/>
</dbReference>
<sequence length="600" mass="68298">MSTSNRNYRQLLALIDSELRVENIKSLKFLCDSSLGTKKTSFNFSSGSEIFDALEKNQKLNENKLLYLCELLHVIGRVDLATTVDPNYVFVSDWCRCADPFRVMLFKISEELASEDLRRLRFMYEKVPKSASIEDGMDLFWIMLQHNSLSSQKLSVLHKLLETIDRHDLADIVNNFNTVLDSQEYPDICRQINYTEVIPVLESMSVRDIDMSEQQNCEVTISVEEKPMDMFQIYGKKWSSDSVSSESNSVWSPDIVSSESSNVWSHLGNISPESCPPVWNQLSQFKTHNDENDNDTVNISVSMESAQAVGHMRSAAGEAVAGLNDVSPNSQISNDQSYVPLEYYKMTAKPRGYCVVIDNQQFKADPLDPEAVQTLGTREGSDIDSRALQKSFERLHFLVEVHLNQTDVNIIQLLRGFSAKDHKEFDCFICCILSHGGESHVFGVNGRKVQLGDITSMFRTQSCPSLSRKPKLFFMASCRGKTHQPSMQDIPSEPLFQSDKPEIDFNTSEWVPNEADFLFGYSTVVNHVSYRSKSQGTFYIDELTKVLDNYAHREELQQLLLRVNAAVTDRIYSRQEAAGHVVYKQTPAPQHTLRKLLKFR</sequence>
<dbReference type="Gene3D" id="1.10.533.10">
    <property type="entry name" value="Death Domain, Fas"/>
    <property type="match status" value="2"/>
</dbReference>
<dbReference type="PANTHER" id="PTHR48169:SF7">
    <property type="entry name" value="CASPASE 10"/>
    <property type="match status" value="1"/>
</dbReference>
<dbReference type="InterPro" id="IPR016129">
    <property type="entry name" value="Caspase_his_AS"/>
</dbReference>
<dbReference type="CDD" id="cd00032">
    <property type="entry name" value="CASc"/>
    <property type="match status" value="1"/>
</dbReference>
<reference evidence="8" key="1">
    <citation type="submission" date="2014-12" db="EMBL/GenBank/DDBJ databases">
        <title>Insight into the proteome of Arion vulgaris.</title>
        <authorList>
            <person name="Aradska J."/>
            <person name="Bulat T."/>
            <person name="Smidak R."/>
            <person name="Sarate P."/>
            <person name="Gangsoo J."/>
            <person name="Sialana F."/>
            <person name="Bilban M."/>
            <person name="Lubec G."/>
        </authorList>
    </citation>
    <scope>NUCLEOTIDE SEQUENCE</scope>
    <source>
        <tissue evidence="8">Skin</tissue>
    </source>
</reference>
<evidence type="ECO:0000256" key="4">
    <source>
        <dbReference type="RuleBase" id="RU003971"/>
    </source>
</evidence>
<dbReference type="PANTHER" id="PTHR48169">
    <property type="entry name" value="DED DOMAIN-CONTAINING PROTEIN"/>
    <property type="match status" value="1"/>
</dbReference>
<evidence type="ECO:0000256" key="3">
    <source>
        <dbReference type="ARBA" id="ARBA00022737"/>
    </source>
</evidence>
<evidence type="ECO:0008006" key="9">
    <source>
        <dbReference type="Google" id="ProtNLM"/>
    </source>
</evidence>
<gene>
    <name evidence="8" type="primary">ORF56872</name>
</gene>
<dbReference type="PROSITE" id="PS50208">
    <property type="entry name" value="CASPASE_P20"/>
    <property type="match status" value="1"/>
</dbReference>
<evidence type="ECO:0000259" key="6">
    <source>
        <dbReference type="PROSITE" id="PS50207"/>
    </source>
</evidence>
<feature type="domain" description="DED" evidence="5">
    <location>
        <begin position="100"/>
        <end position="175"/>
    </location>
</feature>
<dbReference type="InterPro" id="IPR001309">
    <property type="entry name" value="Pept_C14_p20"/>
</dbReference>
<dbReference type="InterPro" id="IPR011600">
    <property type="entry name" value="Pept_C14_caspase"/>
</dbReference>
<dbReference type="InterPro" id="IPR011029">
    <property type="entry name" value="DEATH-like_dom_sf"/>
</dbReference>
<dbReference type="InterPro" id="IPR015917">
    <property type="entry name" value="Pept_C14A"/>
</dbReference>
<dbReference type="SUPFAM" id="SSF52129">
    <property type="entry name" value="Caspase-like"/>
    <property type="match status" value="1"/>
</dbReference>
<dbReference type="GO" id="GO:0004197">
    <property type="term" value="F:cysteine-type endopeptidase activity"/>
    <property type="evidence" value="ECO:0007669"/>
    <property type="project" value="InterPro"/>
</dbReference>
<organism evidence="8">
    <name type="scientific">Arion vulgaris</name>
    <dbReference type="NCBI Taxonomy" id="1028688"/>
    <lineage>
        <taxon>Eukaryota</taxon>
        <taxon>Metazoa</taxon>
        <taxon>Spiralia</taxon>
        <taxon>Lophotrochozoa</taxon>
        <taxon>Mollusca</taxon>
        <taxon>Gastropoda</taxon>
        <taxon>Heterobranchia</taxon>
        <taxon>Euthyneura</taxon>
        <taxon>Panpulmonata</taxon>
        <taxon>Eupulmonata</taxon>
        <taxon>Stylommatophora</taxon>
        <taxon>Helicina</taxon>
        <taxon>Arionoidea</taxon>
        <taxon>Arionidae</taxon>
        <taxon>Arion</taxon>
    </lineage>
</organism>
<evidence type="ECO:0000259" key="7">
    <source>
        <dbReference type="PROSITE" id="PS50208"/>
    </source>
</evidence>
<dbReference type="AlphaFoldDB" id="A0A0B6ZE65"/>
<dbReference type="PRINTS" id="PR00376">
    <property type="entry name" value="IL1BCENZYME"/>
</dbReference>
<dbReference type="SMART" id="SM00115">
    <property type="entry name" value="CASc"/>
    <property type="match status" value="1"/>
</dbReference>
<dbReference type="EMBL" id="HACG01019110">
    <property type="protein sequence ID" value="CEK65975.1"/>
    <property type="molecule type" value="Transcribed_RNA"/>
</dbReference>
<accession>A0A0B6ZE65</accession>
<dbReference type="GO" id="GO:0006915">
    <property type="term" value="P:apoptotic process"/>
    <property type="evidence" value="ECO:0007669"/>
    <property type="project" value="UniProtKB-KW"/>
</dbReference>
<evidence type="ECO:0000256" key="1">
    <source>
        <dbReference type="ARBA" id="ARBA00010134"/>
    </source>
</evidence>
<comment type="similarity">
    <text evidence="1 4">Belongs to the peptidase C14A family.</text>
</comment>